<reference evidence="2 3" key="1">
    <citation type="submission" date="2016-10" db="EMBL/GenBank/DDBJ databases">
        <authorList>
            <person name="de Groot N.N."/>
        </authorList>
    </citation>
    <scope>NUCLEOTIDE SEQUENCE [LARGE SCALE GENOMIC DNA]</scope>
    <source>
        <strain evidence="2 3">CPCC 201259</strain>
    </source>
</reference>
<dbReference type="Proteomes" id="UP000199398">
    <property type="component" value="Unassembled WGS sequence"/>
</dbReference>
<proteinExistence type="predicted"/>
<evidence type="ECO:0000313" key="3">
    <source>
        <dbReference type="Proteomes" id="UP000199398"/>
    </source>
</evidence>
<dbReference type="RefSeq" id="WP_093152058.1">
    <property type="nucleotide sequence ID" value="NZ_FOUP01000004.1"/>
</dbReference>
<dbReference type="EMBL" id="RBXX01000002">
    <property type="protein sequence ID" value="RKT82739.1"/>
    <property type="molecule type" value="Genomic_DNA"/>
</dbReference>
<dbReference type="AlphaFoldDB" id="A0A1I4YN76"/>
<reference evidence="1 4" key="2">
    <citation type="submission" date="2018-10" db="EMBL/GenBank/DDBJ databases">
        <title>Sequencing the genomes of 1000 actinobacteria strains.</title>
        <authorList>
            <person name="Klenk H.-P."/>
        </authorList>
    </citation>
    <scope>NUCLEOTIDE SEQUENCE [LARGE SCALE GENOMIC DNA]</scope>
    <source>
        <strain evidence="1 4">DSM 45119</strain>
    </source>
</reference>
<evidence type="ECO:0000313" key="4">
    <source>
        <dbReference type="Proteomes" id="UP000270697"/>
    </source>
</evidence>
<protein>
    <recommendedName>
        <fullName evidence="5">Homeodomain-like domain-containing protein</fullName>
    </recommendedName>
</protein>
<name>A0A1I4YN76_9PSEU</name>
<evidence type="ECO:0008006" key="5">
    <source>
        <dbReference type="Google" id="ProtNLM"/>
    </source>
</evidence>
<dbReference type="STRING" id="455193.SAMN05421805_104210"/>
<organism evidence="2 3">
    <name type="scientific">Saccharopolyspora antimicrobica</name>
    <dbReference type="NCBI Taxonomy" id="455193"/>
    <lineage>
        <taxon>Bacteria</taxon>
        <taxon>Bacillati</taxon>
        <taxon>Actinomycetota</taxon>
        <taxon>Actinomycetes</taxon>
        <taxon>Pseudonocardiales</taxon>
        <taxon>Pseudonocardiaceae</taxon>
        <taxon>Saccharopolyspora</taxon>
    </lineage>
</organism>
<dbReference type="EMBL" id="FOUP01000004">
    <property type="protein sequence ID" value="SFN39233.1"/>
    <property type="molecule type" value="Genomic_DNA"/>
</dbReference>
<evidence type="ECO:0000313" key="1">
    <source>
        <dbReference type="EMBL" id="RKT82739.1"/>
    </source>
</evidence>
<accession>A0A1I4YN76</accession>
<sequence length="81" mass="9239">MTERPDARPVTDRVRYRACLLGEQPAEVLDQADRERLVLALHALGWTDEQIAAHTRMTSYTTARIRARIGLAPRRPKARTT</sequence>
<evidence type="ECO:0000313" key="2">
    <source>
        <dbReference type="EMBL" id="SFN39233.1"/>
    </source>
</evidence>
<dbReference type="OrthoDB" id="3700285at2"/>
<gene>
    <name evidence="1" type="ORF">ATL45_0994</name>
    <name evidence="2" type="ORF">SAMN05421805_104210</name>
</gene>
<keyword evidence="4" id="KW-1185">Reference proteome</keyword>
<dbReference type="Proteomes" id="UP000270697">
    <property type="component" value="Unassembled WGS sequence"/>
</dbReference>